<reference evidence="2 3" key="1">
    <citation type="journal article" date="2013" name="Curr. Biol.">
        <title>The Genome of the Foraminiferan Reticulomyxa filosa.</title>
        <authorList>
            <person name="Glockner G."/>
            <person name="Hulsmann N."/>
            <person name="Schleicher M."/>
            <person name="Noegel A.A."/>
            <person name="Eichinger L."/>
            <person name="Gallinger C."/>
            <person name="Pawlowski J."/>
            <person name="Sierra R."/>
            <person name="Euteneuer U."/>
            <person name="Pillet L."/>
            <person name="Moustafa A."/>
            <person name="Platzer M."/>
            <person name="Groth M."/>
            <person name="Szafranski K."/>
            <person name="Schliwa M."/>
        </authorList>
    </citation>
    <scope>NUCLEOTIDE SEQUENCE [LARGE SCALE GENOMIC DNA]</scope>
</reference>
<protein>
    <recommendedName>
        <fullName evidence="1">NACHT domain-containing protein</fullName>
    </recommendedName>
</protein>
<comment type="caution">
    <text evidence="2">The sequence shown here is derived from an EMBL/GenBank/DDBJ whole genome shotgun (WGS) entry which is preliminary data.</text>
</comment>
<accession>X6M7J7</accession>
<feature type="domain" description="NACHT" evidence="1">
    <location>
        <begin position="482"/>
        <end position="658"/>
    </location>
</feature>
<dbReference type="InterPro" id="IPR007111">
    <property type="entry name" value="NACHT_NTPase"/>
</dbReference>
<name>X6M7J7_RETFI</name>
<gene>
    <name evidence="2" type="ORF">RFI_28376</name>
</gene>
<dbReference type="InterPro" id="IPR027417">
    <property type="entry name" value="P-loop_NTPase"/>
</dbReference>
<dbReference type="InterPro" id="IPR043519">
    <property type="entry name" value="NT_sf"/>
</dbReference>
<evidence type="ECO:0000313" key="2">
    <source>
        <dbReference type="EMBL" id="ETO09010.1"/>
    </source>
</evidence>
<dbReference type="OrthoDB" id="2443807at2759"/>
<organism evidence="2 3">
    <name type="scientific">Reticulomyxa filosa</name>
    <dbReference type="NCBI Taxonomy" id="46433"/>
    <lineage>
        <taxon>Eukaryota</taxon>
        <taxon>Sar</taxon>
        <taxon>Rhizaria</taxon>
        <taxon>Retaria</taxon>
        <taxon>Foraminifera</taxon>
        <taxon>Monothalamids</taxon>
        <taxon>Reticulomyxidae</taxon>
        <taxon>Reticulomyxa</taxon>
    </lineage>
</organism>
<keyword evidence="3" id="KW-1185">Reference proteome</keyword>
<evidence type="ECO:0000313" key="3">
    <source>
        <dbReference type="Proteomes" id="UP000023152"/>
    </source>
</evidence>
<dbReference type="Proteomes" id="UP000023152">
    <property type="component" value="Unassembled WGS sequence"/>
</dbReference>
<feature type="non-terminal residue" evidence="2">
    <location>
        <position position="1"/>
    </location>
</feature>
<sequence length="747" mass="87068">IRDKETERKDVNTDKIEREEEKIQIGELKSGINLGGLCSKSECLAAQAKSLVWTNIGLKECFTVNSVDCDDKTFLCPNCNNPVKSISHVRFINSEFSIRISNDSNKDESNNNLVAKGNQSKATYLIRPGHSYELQATEIKQRTNVLEELRLRSEKAMDSDEMRKLVNTLKQDGIKVVTPKLKGGDRINEKSKNDYGGNYDRMFDIGRFTILCKNKTKLDTAVQVLQKADTFGMIVSEDKDYFNNQSKTHHRFHNIKLFVPKHEIYIEMQATLEHYTTLKGHSIIENYELSHLYYEVIRAWDTNNTEYKDLKEASDETLTKINDIICEWMSEKNIARMADRYRIHLNDGIVEPLQLKGKTDEDFKQSIPLKLAQFTYNQLSQFKPKTLKGKAIYMILFNYYKTFIIGEDKLANYSDIPTILQDARIKEIEKEDTIILQALETYVPLHATNEPFLEQDNEEGKAFDCHEHVIEFIENKCDTNQVMIIQGKSGSGKSLYGRYLEEKLWERFNKQADTLQQQGHIPVFISLSKFYNKSDLKKNIDNDITIDESQLILQALQSKSKYIHEDIRDKFQFVFILDGFDEVFRLYNKHNDNFTKYFYDRFKLNEWDAKVIVTCRSNALSEENIKQVLIGDNNNTSKLYLLPFSTNQINNYIEKFVNNIRDKSKSNKHKVNWTVGQYDDALKKYPSLYKMVQEPFLLRLILTVLPSLSKNHYIGVNISKAQLYEAFLNQWIDEHVQDISQKLNELK</sequence>
<evidence type="ECO:0000259" key="1">
    <source>
        <dbReference type="Pfam" id="PF05729"/>
    </source>
</evidence>
<dbReference type="EMBL" id="ASPP01024448">
    <property type="protein sequence ID" value="ETO09010.1"/>
    <property type="molecule type" value="Genomic_DNA"/>
</dbReference>
<dbReference type="SUPFAM" id="SSF81301">
    <property type="entry name" value="Nucleotidyltransferase"/>
    <property type="match status" value="1"/>
</dbReference>
<dbReference type="AlphaFoldDB" id="X6M7J7"/>
<proteinExistence type="predicted"/>
<dbReference type="Gene3D" id="3.40.50.300">
    <property type="entry name" value="P-loop containing nucleotide triphosphate hydrolases"/>
    <property type="match status" value="1"/>
</dbReference>
<dbReference type="SUPFAM" id="SSF52540">
    <property type="entry name" value="P-loop containing nucleoside triphosphate hydrolases"/>
    <property type="match status" value="1"/>
</dbReference>
<dbReference type="Pfam" id="PF05729">
    <property type="entry name" value="NACHT"/>
    <property type="match status" value="1"/>
</dbReference>
<dbReference type="Gene3D" id="3.30.460.10">
    <property type="entry name" value="Beta Polymerase, domain 2"/>
    <property type="match status" value="1"/>
</dbReference>